<protein>
    <recommendedName>
        <fullName evidence="3">Phosphoglycerate mutase family protein</fullName>
    </recommendedName>
</protein>
<reference evidence="1" key="1">
    <citation type="submission" date="2023-07" db="EMBL/GenBank/DDBJ databases">
        <authorList>
            <consortium name="AG Swart"/>
            <person name="Singh M."/>
            <person name="Singh A."/>
            <person name="Seah K."/>
            <person name="Emmerich C."/>
        </authorList>
    </citation>
    <scope>NUCLEOTIDE SEQUENCE</scope>
    <source>
        <strain evidence="1">DP1</strain>
    </source>
</reference>
<proteinExistence type="predicted"/>
<evidence type="ECO:0008006" key="3">
    <source>
        <dbReference type="Google" id="ProtNLM"/>
    </source>
</evidence>
<accession>A0AAD1XNU1</accession>
<evidence type="ECO:0000313" key="2">
    <source>
        <dbReference type="Proteomes" id="UP001295684"/>
    </source>
</evidence>
<organism evidence="1 2">
    <name type="scientific">Euplotes crassus</name>
    <dbReference type="NCBI Taxonomy" id="5936"/>
    <lineage>
        <taxon>Eukaryota</taxon>
        <taxon>Sar</taxon>
        <taxon>Alveolata</taxon>
        <taxon>Ciliophora</taxon>
        <taxon>Intramacronucleata</taxon>
        <taxon>Spirotrichea</taxon>
        <taxon>Hypotrichia</taxon>
        <taxon>Euplotida</taxon>
        <taxon>Euplotidae</taxon>
        <taxon>Moneuplotes</taxon>
    </lineage>
</organism>
<sequence>MPAGFEEPQYDMDHIQNSSKVLLVRHANTLFNLAYVKMLHEKGFGKEVCEFLQDESYRDTPLSEFGIEQCNYASKYANQLDIDLVLISPMRRTLQTAHYLLKLHPQKEDIKYVVHPGFRELLYGYSEITENWEHKLNNEYKHYFPNLDTSMMVNQDGTINELFFCQDMQVDLTKQFVNKSQEEIENIIMAYAKKRFPQSPEELDSAYDRVLSMKRYVRDYIQTRCSKSSQKKVLIISHSNTLRFWIGDWSSMSRPYQKFPEDIYWPRNCEFFPDPAFA</sequence>
<dbReference type="Gene3D" id="3.40.50.1240">
    <property type="entry name" value="Phosphoglycerate mutase-like"/>
    <property type="match status" value="1"/>
</dbReference>
<dbReference type="AlphaFoldDB" id="A0AAD1XNU1"/>
<dbReference type="InterPro" id="IPR013078">
    <property type="entry name" value="His_Pase_superF_clade-1"/>
</dbReference>
<dbReference type="PANTHER" id="PTHR48100">
    <property type="entry name" value="BROAD-SPECIFICITY PHOSPHATASE YOR283W-RELATED"/>
    <property type="match status" value="1"/>
</dbReference>
<dbReference type="GO" id="GO:0016791">
    <property type="term" value="F:phosphatase activity"/>
    <property type="evidence" value="ECO:0007669"/>
    <property type="project" value="TreeGrafter"/>
</dbReference>
<dbReference type="InterPro" id="IPR050275">
    <property type="entry name" value="PGM_Phosphatase"/>
</dbReference>
<dbReference type="Pfam" id="PF00300">
    <property type="entry name" value="His_Phos_1"/>
    <property type="match status" value="1"/>
</dbReference>
<dbReference type="InterPro" id="IPR029033">
    <property type="entry name" value="His_PPase_superfam"/>
</dbReference>
<name>A0AAD1XNU1_EUPCR</name>
<dbReference type="Proteomes" id="UP001295684">
    <property type="component" value="Unassembled WGS sequence"/>
</dbReference>
<evidence type="ECO:0000313" key="1">
    <source>
        <dbReference type="EMBL" id="CAI2376113.1"/>
    </source>
</evidence>
<comment type="caution">
    <text evidence="1">The sequence shown here is derived from an EMBL/GenBank/DDBJ whole genome shotgun (WGS) entry which is preliminary data.</text>
</comment>
<dbReference type="CDD" id="cd07067">
    <property type="entry name" value="HP_PGM_like"/>
    <property type="match status" value="1"/>
</dbReference>
<dbReference type="PANTHER" id="PTHR48100:SF1">
    <property type="entry name" value="HISTIDINE PHOSPHATASE FAMILY PROTEIN-RELATED"/>
    <property type="match status" value="1"/>
</dbReference>
<gene>
    <name evidence="1" type="ORF">ECRASSUSDP1_LOCUS17482</name>
</gene>
<keyword evidence="2" id="KW-1185">Reference proteome</keyword>
<dbReference type="GO" id="GO:0005737">
    <property type="term" value="C:cytoplasm"/>
    <property type="evidence" value="ECO:0007669"/>
    <property type="project" value="TreeGrafter"/>
</dbReference>
<dbReference type="SUPFAM" id="SSF53254">
    <property type="entry name" value="Phosphoglycerate mutase-like"/>
    <property type="match status" value="1"/>
</dbReference>
<dbReference type="EMBL" id="CAMPGE010017648">
    <property type="protein sequence ID" value="CAI2376113.1"/>
    <property type="molecule type" value="Genomic_DNA"/>
</dbReference>